<proteinExistence type="predicted"/>
<dbReference type="Proteomes" id="UP001652504">
    <property type="component" value="Unassembled WGS sequence"/>
</dbReference>
<gene>
    <name evidence="1" type="ORF">OE749_03585</name>
</gene>
<evidence type="ECO:0000313" key="2">
    <source>
        <dbReference type="Proteomes" id="UP001652504"/>
    </source>
</evidence>
<organism evidence="1 2">
    <name type="scientific">Fluctibacter corallii</name>
    <dbReference type="NCBI Taxonomy" id="2984329"/>
    <lineage>
        <taxon>Bacteria</taxon>
        <taxon>Pseudomonadati</taxon>
        <taxon>Pseudomonadota</taxon>
        <taxon>Gammaproteobacteria</taxon>
        <taxon>Alteromonadales</taxon>
        <taxon>Alteromonadaceae</taxon>
        <taxon>Fluctibacter</taxon>
    </lineage>
</organism>
<protein>
    <submittedName>
        <fullName evidence="1">Uncharacterized protein</fullName>
    </submittedName>
</protein>
<dbReference type="RefSeq" id="WP_263710997.1">
    <property type="nucleotide sequence ID" value="NZ_JAOWKX010000002.1"/>
</dbReference>
<keyword evidence="2" id="KW-1185">Reference proteome</keyword>
<accession>A0ABT3A538</accession>
<name>A0ABT3A538_9ALTE</name>
<comment type="caution">
    <text evidence="1">The sequence shown here is derived from an EMBL/GenBank/DDBJ whole genome shotgun (WGS) entry which is preliminary data.</text>
</comment>
<dbReference type="EMBL" id="JAOWKX010000002">
    <property type="protein sequence ID" value="MCV2883784.1"/>
    <property type="molecule type" value="Genomic_DNA"/>
</dbReference>
<reference evidence="1 2" key="1">
    <citation type="submission" date="2022-10" db="EMBL/GenBank/DDBJ databases">
        <title>Aestuariibacter sp. AA17 isolated from Montipora capitata coral fragment.</title>
        <authorList>
            <person name="Emsley S.A."/>
            <person name="Pfannmuller K.M."/>
            <person name="Loughran R.M."/>
            <person name="Shlafstein M."/>
            <person name="Papke E."/>
            <person name="Saw J.H."/>
            <person name="Ushijima B."/>
            <person name="Videau P."/>
        </authorList>
    </citation>
    <scope>NUCLEOTIDE SEQUENCE [LARGE SCALE GENOMIC DNA]</scope>
    <source>
        <strain evidence="1 2">AA17</strain>
    </source>
</reference>
<evidence type="ECO:0000313" key="1">
    <source>
        <dbReference type="EMBL" id="MCV2883784.1"/>
    </source>
</evidence>
<sequence>MVLMGMVSPSLMSQSVFAEEYNDERTVTVEPDESVSLDFLEFLAEAENIDGKWVSAVEFDETAKVENEPIYHQCEQSSEKCMNSNGNKEEQ</sequence>